<dbReference type="OrthoDB" id="9844284at2"/>
<feature type="chain" id="PRO_5020239220" evidence="1">
    <location>
        <begin position="21"/>
        <end position="207"/>
    </location>
</feature>
<dbReference type="Proteomes" id="UP000291236">
    <property type="component" value="Chromosome"/>
</dbReference>
<keyword evidence="1" id="KW-0732">Signal</keyword>
<keyword evidence="3" id="KW-1185">Reference proteome</keyword>
<organism evidence="2 3">
    <name type="scientific">Fluviispira sanaruensis</name>
    <dbReference type="NCBI Taxonomy" id="2493639"/>
    <lineage>
        <taxon>Bacteria</taxon>
        <taxon>Pseudomonadati</taxon>
        <taxon>Bdellovibrionota</taxon>
        <taxon>Oligoflexia</taxon>
        <taxon>Silvanigrellales</taxon>
        <taxon>Silvanigrellaceae</taxon>
        <taxon>Fluviispira</taxon>
    </lineage>
</organism>
<accession>A0A4P2VQU0</accession>
<feature type="signal peptide" evidence="1">
    <location>
        <begin position="1"/>
        <end position="20"/>
    </location>
</feature>
<dbReference type="KEGG" id="sbf:JCM31447_29500"/>
<evidence type="ECO:0000256" key="1">
    <source>
        <dbReference type="SAM" id="SignalP"/>
    </source>
</evidence>
<sequence length="207" mass="23378">MKIKKIFPMVSLLSASLLYAGGGFAINKNIQIADSNDQIMSDADYKKSLAEQENLIKNYGAAETFIQDGVKYSYYPNLKISFNKKESHEDKEIKKVLTTQSFKIYEVNTQMQSQGNNTSLQKKPAVIYNTSSKKFAAFSGKIIVQMKEGKTFSDSNFVISKSYPQMNYVILNKPENKTIGESINSLKANRDIDKVIVEILENLQEPM</sequence>
<dbReference type="AlphaFoldDB" id="A0A4P2VQU0"/>
<protein>
    <submittedName>
        <fullName evidence="2">Uncharacterized protein</fullName>
    </submittedName>
</protein>
<reference evidence="2 3" key="1">
    <citation type="submission" date="2018-12" db="EMBL/GenBank/DDBJ databases">
        <title>Rubrispira sanarue gen. nov., sp., nov., a member of the order Silvanigrellales, isolated from a brackish lake in Hamamatsu Japan.</title>
        <authorList>
            <person name="Maejima Y."/>
            <person name="Iino T."/>
            <person name="Muraguchi Y."/>
            <person name="Fukuda K."/>
            <person name="Nojiri H."/>
            <person name="Ohkuma M."/>
            <person name="Moriuchi R."/>
            <person name="Dohra H."/>
            <person name="Kimbara K."/>
            <person name="Shintani M."/>
        </authorList>
    </citation>
    <scope>NUCLEOTIDE SEQUENCE [LARGE SCALE GENOMIC DNA]</scope>
    <source>
        <strain evidence="2 3">RF1110005</strain>
    </source>
</reference>
<name>A0A4P2VQU0_FLUSA</name>
<dbReference type="RefSeq" id="WP_130612295.1">
    <property type="nucleotide sequence ID" value="NZ_AP019368.1"/>
</dbReference>
<evidence type="ECO:0000313" key="2">
    <source>
        <dbReference type="EMBL" id="BBH54479.1"/>
    </source>
</evidence>
<proteinExistence type="predicted"/>
<gene>
    <name evidence="2" type="ORF">JCM31447_29500</name>
</gene>
<evidence type="ECO:0000313" key="3">
    <source>
        <dbReference type="Proteomes" id="UP000291236"/>
    </source>
</evidence>
<dbReference type="EMBL" id="AP019368">
    <property type="protein sequence ID" value="BBH54479.1"/>
    <property type="molecule type" value="Genomic_DNA"/>
</dbReference>